<evidence type="ECO:0000256" key="1">
    <source>
        <dbReference type="SAM" id="Coils"/>
    </source>
</evidence>
<sequence length="261" mass="30402">MTQQRANADETLRRSSGVPQETQWHFNSDGDERGDYSTERPMMVAVHDGTAERPAILLNHDLCRNMQAAIWAKREIILRVEIIDDLHDRYEDLTRRIGEKQGIMASILQKHAGQREKLQKEIDKLERRLLRVDEERDVHQELCRHATRNNHANNYAVSEELERIFVSCALMPEARNKRRLNAVKEESTRLNFSLGWHNNPQEPAKFYDYESDNSARGCEEDDGEYETVPSGVERDRGRTDGLESEEQTRKMEELAVAQKTR</sequence>
<feature type="coiled-coil region" evidence="1">
    <location>
        <begin position="108"/>
        <end position="142"/>
    </location>
</feature>
<feature type="compositionally biased region" description="Basic and acidic residues" evidence="2">
    <location>
        <begin position="232"/>
        <end position="253"/>
    </location>
</feature>
<feature type="region of interest" description="Disordered" evidence="2">
    <location>
        <begin position="209"/>
        <end position="261"/>
    </location>
</feature>
<evidence type="ECO:0000313" key="4">
    <source>
        <dbReference type="Proteomes" id="UP000572817"/>
    </source>
</evidence>
<dbReference type="EMBL" id="WWBZ02000022">
    <property type="protein sequence ID" value="KAF4307701.1"/>
    <property type="molecule type" value="Genomic_DNA"/>
</dbReference>
<feature type="region of interest" description="Disordered" evidence="2">
    <location>
        <begin position="1"/>
        <end position="35"/>
    </location>
</feature>
<organism evidence="3 4">
    <name type="scientific">Botryosphaeria dothidea</name>
    <dbReference type="NCBI Taxonomy" id="55169"/>
    <lineage>
        <taxon>Eukaryota</taxon>
        <taxon>Fungi</taxon>
        <taxon>Dikarya</taxon>
        <taxon>Ascomycota</taxon>
        <taxon>Pezizomycotina</taxon>
        <taxon>Dothideomycetes</taxon>
        <taxon>Dothideomycetes incertae sedis</taxon>
        <taxon>Botryosphaeriales</taxon>
        <taxon>Botryosphaeriaceae</taxon>
        <taxon>Botryosphaeria</taxon>
    </lineage>
</organism>
<dbReference type="Proteomes" id="UP000572817">
    <property type="component" value="Unassembled WGS sequence"/>
</dbReference>
<name>A0A8H4IUF6_9PEZI</name>
<gene>
    <name evidence="3" type="ORF">GTA08_BOTSDO04620</name>
</gene>
<protein>
    <submittedName>
        <fullName evidence="3">Uncharacterized protein</fullName>
    </submittedName>
</protein>
<keyword evidence="4" id="KW-1185">Reference proteome</keyword>
<evidence type="ECO:0000313" key="3">
    <source>
        <dbReference type="EMBL" id="KAF4307701.1"/>
    </source>
</evidence>
<dbReference type="AlphaFoldDB" id="A0A8H4IUF6"/>
<feature type="compositionally biased region" description="Polar residues" evidence="2">
    <location>
        <begin position="17"/>
        <end position="26"/>
    </location>
</feature>
<keyword evidence="1" id="KW-0175">Coiled coil</keyword>
<accession>A0A8H4IUF6</accession>
<evidence type="ECO:0000256" key="2">
    <source>
        <dbReference type="SAM" id="MobiDB-lite"/>
    </source>
</evidence>
<reference evidence="3" key="1">
    <citation type="submission" date="2020-04" db="EMBL/GenBank/DDBJ databases">
        <title>Genome Assembly and Annotation of Botryosphaeria dothidea sdau 11-99, a Latent Pathogen of Apple Fruit Ring Rot in China.</title>
        <authorList>
            <person name="Yu C."/>
            <person name="Diao Y."/>
            <person name="Lu Q."/>
            <person name="Zhao J."/>
            <person name="Cui S."/>
            <person name="Peng C."/>
            <person name="He B."/>
            <person name="Liu H."/>
        </authorList>
    </citation>
    <scope>NUCLEOTIDE SEQUENCE [LARGE SCALE GENOMIC DNA]</scope>
    <source>
        <strain evidence="3">Sdau11-99</strain>
    </source>
</reference>
<comment type="caution">
    <text evidence="3">The sequence shown here is derived from an EMBL/GenBank/DDBJ whole genome shotgun (WGS) entry which is preliminary data.</text>
</comment>
<proteinExistence type="predicted"/>